<sequence>MSDDLLQIACPACHVLNRVPQSRLDERPNCGRCREPLFAAVPFALDAEHFDSHALRADLPLLVDFWAPWCGPCLQMAPAFAASAAQLEPWMHLVKVDTQAQPQLGAQFGIRSIPTLVLLQRGEEIARQSGAMPAQAIIQFARNALIRHLGEG</sequence>
<dbReference type="Pfam" id="PF21352">
    <property type="entry name" value="Zn_ribbon_Thio2"/>
    <property type="match status" value="1"/>
</dbReference>
<dbReference type="PANTHER" id="PTHR45663:SF11">
    <property type="entry name" value="GEO12009P1"/>
    <property type="match status" value="1"/>
</dbReference>
<dbReference type="PANTHER" id="PTHR45663">
    <property type="entry name" value="GEO12009P1"/>
    <property type="match status" value="1"/>
</dbReference>
<dbReference type="Gene3D" id="3.40.30.10">
    <property type="entry name" value="Glutaredoxin"/>
    <property type="match status" value="1"/>
</dbReference>
<keyword evidence="3" id="KW-1015">Disulfide bond</keyword>
<feature type="domain" description="Thioredoxin" evidence="5">
    <location>
        <begin position="34"/>
        <end position="146"/>
    </location>
</feature>
<evidence type="ECO:0000259" key="5">
    <source>
        <dbReference type="PROSITE" id="PS51352"/>
    </source>
</evidence>
<dbReference type="RefSeq" id="WP_248208851.1">
    <property type="nucleotide sequence ID" value="NZ_JALNMH010000007.1"/>
</dbReference>
<dbReference type="PROSITE" id="PS51352">
    <property type="entry name" value="THIOREDOXIN_2"/>
    <property type="match status" value="1"/>
</dbReference>
<dbReference type="NCBIfam" id="NF008229">
    <property type="entry name" value="PRK10996.1"/>
    <property type="match status" value="1"/>
</dbReference>
<dbReference type="InterPro" id="IPR017937">
    <property type="entry name" value="Thioredoxin_CS"/>
</dbReference>
<evidence type="ECO:0000313" key="6">
    <source>
        <dbReference type="EMBL" id="MCK7594008.1"/>
    </source>
</evidence>
<dbReference type="CDD" id="cd02947">
    <property type="entry name" value="TRX_family"/>
    <property type="match status" value="1"/>
</dbReference>
<protein>
    <submittedName>
        <fullName evidence="6">Thioredoxin TrxC</fullName>
    </submittedName>
</protein>
<dbReference type="EMBL" id="JALNMH010000007">
    <property type="protein sequence ID" value="MCK7594008.1"/>
    <property type="molecule type" value="Genomic_DNA"/>
</dbReference>
<evidence type="ECO:0000313" key="7">
    <source>
        <dbReference type="Proteomes" id="UP001431449"/>
    </source>
</evidence>
<keyword evidence="4" id="KW-0676">Redox-active center</keyword>
<proteinExistence type="predicted"/>
<dbReference type="InterPro" id="IPR049299">
    <property type="entry name" value="Thio2_N"/>
</dbReference>
<evidence type="ECO:0000256" key="1">
    <source>
        <dbReference type="ARBA" id="ARBA00022448"/>
    </source>
</evidence>
<dbReference type="Proteomes" id="UP001431449">
    <property type="component" value="Unassembled WGS sequence"/>
</dbReference>
<keyword evidence="7" id="KW-1185">Reference proteome</keyword>
<reference evidence="6" key="1">
    <citation type="submission" date="2022-04" db="EMBL/GenBank/DDBJ databases">
        <title>Lysobacter sp. CAU 1642 isolated from sea sand.</title>
        <authorList>
            <person name="Kim W."/>
        </authorList>
    </citation>
    <scope>NUCLEOTIDE SEQUENCE</scope>
    <source>
        <strain evidence="6">CAU 1642</strain>
    </source>
</reference>
<accession>A0ABT0GHJ3</accession>
<evidence type="ECO:0000256" key="2">
    <source>
        <dbReference type="ARBA" id="ARBA00022982"/>
    </source>
</evidence>
<comment type="caution">
    <text evidence="6">The sequence shown here is derived from an EMBL/GenBank/DDBJ whole genome shotgun (WGS) entry which is preliminary data.</text>
</comment>
<dbReference type="InterPro" id="IPR036249">
    <property type="entry name" value="Thioredoxin-like_sf"/>
</dbReference>
<dbReference type="PROSITE" id="PS00194">
    <property type="entry name" value="THIOREDOXIN_1"/>
    <property type="match status" value="1"/>
</dbReference>
<dbReference type="PRINTS" id="PR00421">
    <property type="entry name" value="THIOREDOXIN"/>
</dbReference>
<name>A0ABT0GHJ3_9GAMM</name>
<dbReference type="Pfam" id="PF00085">
    <property type="entry name" value="Thioredoxin"/>
    <property type="match status" value="1"/>
</dbReference>
<dbReference type="SUPFAM" id="SSF52833">
    <property type="entry name" value="Thioredoxin-like"/>
    <property type="match status" value="1"/>
</dbReference>
<keyword evidence="1" id="KW-0813">Transport</keyword>
<organism evidence="6 7">
    <name type="scientific">Pseudomarimonas salicorniae</name>
    <dbReference type="NCBI Taxonomy" id="2933270"/>
    <lineage>
        <taxon>Bacteria</taxon>
        <taxon>Pseudomonadati</taxon>
        <taxon>Pseudomonadota</taxon>
        <taxon>Gammaproteobacteria</taxon>
        <taxon>Lysobacterales</taxon>
        <taxon>Lysobacteraceae</taxon>
        <taxon>Pseudomarimonas</taxon>
    </lineage>
</organism>
<gene>
    <name evidence="6" type="primary">trxC</name>
    <name evidence="6" type="ORF">M0G41_10020</name>
</gene>
<dbReference type="InterPro" id="IPR013766">
    <property type="entry name" value="Thioredoxin_domain"/>
</dbReference>
<dbReference type="Gene3D" id="2.30.30.380">
    <property type="entry name" value="Zn-finger domain of Sec23/24"/>
    <property type="match status" value="1"/>
</dbReference>
<keyword evidence="2" id="KW-0249">Electron transport</keyword>
<evidence type="ECO:0000256" key="4">
    <source>
        <dbReference type="ARBA" id="ARBA00023284"/>
    </source>
</evidence>
<evidence type="ECO:0000256" key="3">
    <source>
        <dbReference type="ARBA" id="ARBA00023157"/>
    </source>
</evidence>